<protein>
    <recommendedName>
        <fullName evidence="5">Protease 3</fullName>
        <ecNumber evidence="4">3.4.24.55</ecNumber>
    </recommendedName>
    <alternativeName>
        <fullName evidence="13">Pitrilysin</fullName>
    </alternativeName>
    <alternativeName>
        <fullName evidence="12">Protease III</fullName>
    </alternativeName>
    <alternativeName>
        <fullName evidence="11">Protease pi</fullName>
    </alternativeName>
</protein>
<dbReference type="PANTHER" id="PTHR43690:SF18">
    <property type="entry name" value="INSULIN-DEGRADING ENZYME-RELATED"/>
    <property type="match status" value="1"/>
</dbReference>
<evidence type="ECO:0000256" key="4">
    <source>
        <dbReference type="ARBA" id="ARBA00012449"/>
    </source>
</evidence>
<dbReference type="AlphaFoldDB" id="A0A193QM08"/>
<dbReference type="Pfam" id="PF16187">
    <property type="entry name" value="Peptidase_M16_M"/>
    <property type="match status" value="1"/>
</dbReference>
<evidence type="ECO:0000259" key="18">
    <source>
        <dbReference type="Pfam" id="PF16187"/>
    </source>
</evidence>
<dbReference type="Pfam" id="PF22456">
    <property type="entry name" value="PqqF-like_C_4"/>
    <property type="match status" value="1"/>
</dbReference>
<reference evidence="20 21" key="1">
    <citation type="submission" date="2015-05" db="EMBL/GenBank/DDBJ databases">
        <authorList>
            <person name="Goodhead I."/>
        </authorList>
    </citation>
    <scope>NUCLEOTIDE SEQUENCE [LARGE SCALE GENOMIC DNA]</scope>
    <source>
        <strain evidence="21">morsitans</strain>
    </source>
</reference>
<dbReference type="PROSITE" id="PS00143">
    <property type="entry name" value="INSULINASE"/>
    <property type="match status" value="1"/>
</dbReference>
<dbReference type="InterPro" id="IPR050626">
    <property type="entry name" value="Peptidase_M16"/>
</dbReference>
<evidence type="ECO:0000256" key="11">
    <source>
        <dbReference type="ARBA" id="ARBA00029597"/>
    </source>
</evidence>
<evidence type="ECO:0000256" key="2">
    <source>
        <dbReference type="ARBA" id="ARBA00002184"/>
    </source>
</evidence>
<feature type="domain" description="Peptidase M16 C-terminal" evidence="17">
    <location>
        <begin position="217"/>
        <end position="395"/>
    </location>
</feature>
<evidence type="ECO:0000256" key="14">
    <source>
        <dbReference type="RuleBase" id="RU004447"/>
    </source>
</evidence>
<evidence type="ECO:0000256" key="10">
    <source>
        <dbReference type="ARBA" id="ARBA00023049"/>
    </source>
</evidence>
<dbReference type="InterPro" id="IPR011249">
    <property type="entry name" value="Metalloenz_LuxS/M16"/>
</dbReference>
<dbReference type="GO" id="GO:0004222">
    <property type="term" value="F:metalloendopeptidase activity"/>
    <property type="evidence" value="ECO:0007669"/>
    <property type="project" value="UniProtKB-EC"/>
</dbReference>
<dbReference type="PANTHER" id="PTHR43690">
    <property type="entry name" value="NARDILYSIN"/>
    <property type="match status" value="1"/>
</dbReference>
<keyword evidence="15" id="KW-0732">Signal</keyword>
<evidence type="ECO:0000259" key="19">
    <source>
        <dbReference type="Pfam" id="PF22456"/>
    </source>
</evidence>
<gene>
    <name evidence="20" type="primary">ptrA</name>
    <name evidence="20" type="ORF">SGGMMB4_04705</name>
</gene>
<evidence type="ECO:0000256" key="8">
    <source>
        <dbReference type="ARBA" id="ARBA00022801"/>
    </source>
</evidence>
<dbReference type="InterPro" id="IPR054734">
    <property type="entry name" value="PqqF-like_C_4"/>
</dbReference>
<dbReference type="InterPro" id="IPR001431">
    <property type="entry name" value="Pept_M16_Zn_BS"/>
</dbReference>
<keyword evidence="10" id="KW-0482">Metalloprotease</keyword>
<evidence type="ECO:0000256" key="5">
    <source>
        <dbReference type="ARBA" id="ARBA00017565"/>
    </source>
</evidence>
<proteinExistence type="inferred from homology"/>
<comment type="cofactor">
    <cofactor evidence="1">
        <name>Zn(2+)</name>
        <dbReference type="ChEBI" id="CHEBI:29105"/>
    </cofactor>
</comment>
<evidence type="ECO:0000256" key="13">
    <source>
        <dbReference type="ARBA" id="ARBA00033450"/>
    </source>
</evidence>
<dbReference type="GO" id="GO:0046872">
    <property type="term" value="F:metal ion binding"/>
    <property type="evidence" value="ECO:0007669"/>
    <property type="project" value="UniProtKB-KW"/>
</dbReference>
<evidence type="ECO:0000256" key="9">
    <source>
        <dbReference type="ARBA" id="ARBA00022833"/>
    </source>
</evidence>
<comment type="function">
    <text evidence="2">Endopeptidase that degrades small peptides of less than 7 kDa, such as glucagon and insulin.</text>
</comment>
<evidence type="ECO:0000259" key="16">
    <source>
        <dbReference type="Pfam" id="PF00675"/>
    </source>
</evidence>
<evidence type="ECO:0000256" key="1">
    <source>
        <dbReference type="ARBA" id="ARBA00001947"/>
    </source>
</evidence>
<dbReference type="NCBIfam" id="NF011681">
    <property type="entry name" value="PRK15101.1"/>
    <property type="match status" value="1"/>
</dbReference>
<evidence type="ECO:0000259" key="17">
    <source>
        <dbReference type="Pfam" id="PF05193"/>
    </source>
</evidence>
<accession>A0A193QM08</accession>
<evidence type="ECO:0000313" key="20">
    <source>
        <dbReference type="EMBL" id="CRL46249.1"/>
    </source>
</evidence>
<dbReference type="FunFam" id="3.30.830.10:FF:000012">
    <property type="entry name" value="Protease 3"/>
    <property type="match status" value="1"/>
</dbReference>
<dbReference type="InterPro" id="IPR007863">
    <property type="entry name" value="Peptidase_M16_C"/>
</dbReference>
<feature type="chain" id="PRO_5008261598" description="Protease 3" evidence="15">
    <location>
        <begin position="21"/>
        <end position="973"/>
    </location>
</feature>
<feature type="domain" description="Coenzyme PQQ synthesis protein F-like C-terminal lobe" evidence="19">
    <location>
        <begin position="779"/>
        <end position="875"/>
    </location>
</feature>
<name>A0A193QM08_SODGM</name>
<keyword evidence="9" id="KW-0862">Zinc</keyword>
<evidence type="ECO:0000256" key="15">
    <source>
        <dbReference type="SAM" id="SignalP"/>
    </source>
</evidence>
<organism evidence="20 21">
    <name type="scientific">Sodalis glossinidius (strain morsitans)</name>
    <dbReference type="NCBI Taxonomy" id="343509"/>
    <lineage>
        <taxon>Bacteria</taxon>
        <taxon>Pseudomonadati</taxon>
        <taxon>Pseudomonadota</taxon>
        <taxon>Gammaproteobacteria</taxon>
        <taxon>Enterobacterales</taxon>
        <taxon>Bruguierivoracaceae</taxon>
        <taxon>Sodalis</taxon>
    </lineage>
</organism>
<dbReference type="GO" id="GO:0005737">
    <property type="term" value="C:cytoplasm"/>
    <property type="evidence" value="ECO:0007669"/>
    <property type="project" value="UniProtKB-ARBA"/>
</dbReference>
<comment type="similarity">
    <text evidence="3 14">Belongs to the peptidase M16 family.</text>
</comment>
<feature type="domain" description="Peptidase M16 N-terminal" evidence="16">
    <location>
        <begin position="56"/>
        <end position="192"/>
    </location>
</feature>
<dbReference type="Proteomes" id="UP000245838">
    <property type="component" value="Chromosome sggmmb4_Chromosome"/>
</dbReference>
<evidence type="ECO:0000256" key="12">
    <source>
        <dbReference type="ARBA" id="ARBA00031184"/>
    </source>
</evidence>
<feature type="signal peptide" evidence="15">
    <location>
        <begin position="1"/>
        <end position="20"/>
    </location>
</feature>
<keyword evidence="8" id="KW-0378">Hydrolase</keyword>
<dbReference type="EMBL" id="LN854557">
    <property type="protein sequence ID" value="CRL46249.1"/>
    <property type="molecule type" value="Genomic_DNA"/>
</dbReference>
<keyword evidence="6 20" id="KW-0645">Protease</keyword>
<evidence type="ECO:0000256" key="7">
    <source>
        <dbReference type="ARBA" id="ARBA00022723"/>
    </source>
</evidence>
<feature type="domain" description="Peptidase M16 middle/third" evidence="18">
    <location>
        <begin position="401"/>
        <end position="665"/>
    </location>
</feature>
<dbReference type="InterPro" id="IPR011765">
    <property type="entry name" value="Pept_M16_N"/>
</dbReference>
<dbReference type="SUPFAM" id="SSF63411">
    <property type="entry name" value="LuxS/MPP-like metallohydrolase"/>
    <property type="match status" value="4"/>
</dbReference>
<dbReference type="Gene3D" id="3.30.830.10">
    <property type="entry name" value="Metalloenzyme, LuxS/M16 peptidase-like"/>
    <property type="match status" value="4"/>
</dbReference>
<evidence type="ECO:0000256" key="6">
    <source>
        <dbReference type="ARBA" id="ARBA00022670"/>
    </source>
</evidence>
<dbReference type="Pfam" id="PF05193">
    <property type="entry name" value="Peptidase_M16_C"/>
    <property type="match status" value="1"/>
</dbReference>
<evidence type="ECO:0000256" key="3">
    <source>
        <dbReference type="ARBA" id="ARBA00007261"/>
    </source>
</evidence>
<keyword evidence="7" id="KW-0479">Metal-binding</keyword>
<dbReference type="Pfam" id="PF00675">
    <property type="entry name" value="Peptidase_M16"/>
    <property type="match status" value="1"/>
</dbReference>
<dbReference type="EC" id="3.4.24.55" evidence="4"/>
<dbReference type="InterPro" id="IPR032632">
    <property type="entry name" value="Peptidase_M16_M"/>
</dbReference>
<dbReference type="GO" id="GO:0006508">
    <property type="term" value="P:proteolysis"/>
    <property type="evidence" value="ECO:0007669"/>
    <property type="project" value="UniProtKB-KW"/>
</dbReference>
<sequence length="973" mass="108781">MLRLVNGLLCFALVFMSATAPGWAQSGWQPVRKVIHKSSQDPRQYQAILLDNGMTVLLVSDKEAVKSLAAVAVPVGSLENPHNQLGLAHYLEHMVLMGSRHYPEPENLSEFLKKHGGDHNASTASYRTAFYLEVENDALQPAIDRLADAIAAPRLDPVYADKERHAVDAELRMARASDGLRMAQIRSETMNPAHPGSRFSGGNLETLSDKPDSQLHDAMKHFYQRYYSANLMVAVIYSNQPLPEIAKVAAATFGRIANHHASVPPITVPAVTAAQTGIVIHYQPVQPRKMLRIEFPIANNSAAFRSKTDTYISYLIGNRSPGTLADWLQKEGLADAIDAGADPMVNRNGGVFAIAASLSDKGYAQRDRVVAAIFAYLSLLRHQGIQRHYFDEIAHVLDQDFRFPVMTRNMDYIEWLVDSMLRVPVQHVLDASYLADRYDPAAIRARLDSMTLQHARVWFISPDAPHDKTAYFVDAPYQVSKLTPTQIALWQRLQRSIVLALPALNPYIANDFSLIHPTHHPEHPETLIDEPGLRLHYMPSRAFAYEPRADITLNFRNAAAMSSARNQVLYSLNDYLSNLELAELSNQAFVGGISFSSYANDGLTIKASGYTQRLVPLVNALLDRYLAISPTAQQLQQAKTWFRQQLDGTDKGKAYSQAIIPAKVLSNIPYIERDARRALIDGITLQEVMDYRATLIKPTALDVLVIGNLTSEQAETFSRGLKTRLGLTGTDWRRADKATVATPLWAIIQKRLDSTDSALAAVYVPLGYDRIEGMACSYLLSQIAESWFYKQLRTQEQLGYAVFMLPIFVGDRAGVGFVLQSGRYQPAYLYQRYQAFFAQTGKRLDALDLADFEQYKQGVIVQLQQKPQTLGEEVDLYTGDLDRDNMRFDTRDRLIARLRTLTQSQLSEYYQQAVIKQQGLVLLSEISGVGSGNDPADYAHPVGWNPFPDASVLQQALPVQPKENESVEDRREP</sequence>
<evidence type="ECO:0000313" key="21">
    <source>
        <dbReference type="Proteomes" id="UP000245838"/>
    </source>
</evidence>